<dbReference type="GO" id="GO:0005869">
    <property type="term" value="C:dynactin complex"/>
    <property type="evidence" value="ECO:0007669"/>
    <property type="project" value="UniProtKB-ARBA"/>
</dbReference>
<dbReference type="PROSITE" id="PS00432">
    <property type="entry name" value="ACTINS_2"/>
    <property type="match status" value="1"/>
</dbReference>
<organism evidence="5 6">
    <name type="scientific">Lepraria neglecta</name>
    <dbReference type="NCBI Taxonomy" id="209136"/>
    <lineage>
        <taxon>Eukaryota</taxon>
        <taxon>Fungi</taxon>
        <taxon>Dikarya</taxon>
        <taxon>Ascomycota</taxon>
        <taxon>Pezizomycotina</taxon>
        <taxon>Lecanoromycetes</taxon>
        <taxon>OSLEUM clade</taxon>
        <taxon>Lecanoromycetidae</taxon>
        <taxon>Lecanorales</taxon>
        <taxon>Lecanorineae</taxon>
        <taxon>Stereocaulaceae</taxon>
        <taxon>Lepraria</taxon>
    </lineage>
</organism>
<dbReference type="AlphaFoldDB" id="A0AAE0DQM2"/>
<sequence>MADGERRSALVIDSGSGMMKAGFAGDDAPVSVFQHTFTNGLRAKPSEHNVLFTEPPLNPKIKREKTAQIAFEAFEIPGTYIGIDGVLAMYAAGHTSGLVLDSGYDVTHAIPVFEEYSMPHSVKRLDLAGNDLTNYMATLLAEQGTSLITSTEKEIAREIKESVCYVSYDVDSEQADNSTEYTFPDGNVLSVGEARYRVPEALSNPALVGKEAQGIHQVVFNSVTKCDTNIQKDLFANIILSGGNTMFPNLENCLLTEITNLVPASTKAEVIAPPERNYSTWIGGSILSSLSTFENMWITKAEYEEEGPSVVHCKCS</sequence>
<dbReference type="FunFam" id="3.90.640.10:FF:000007">
    <property type="entry name" value="Actin like 7B"/>
    <property type="match status" value="1"/>
</dbReference>
<dbReference type="Gene3D" id="3.30.420.40">
    <property type="match status" value="3"/>
</dbReference>
<gene>
    <name evidence="5" type="ORF">OEA41_007693</name>
</gene>
<dbReference type="PANTHER" id="PTHR11937">
    <property type="entry name" value="ACTIN"/>
    <property type="match status" value="1"/>
</dbReference>
<evidence type="ECO:0000256" key="4">
    <source>
        <dbReference type="ARBA" id="ARBA00083222"/>
    </source>
</evidence>
<evidence type="ECO:0000256" key="3">
    <source>
        <dbReference type="ARBA" id="ARBA00076361"/>
    </source>
</evidence>
<comment type="similarity">
    <text evidence="1">Belongs to the actin family. ARP1 subfamily.</text>
</comment>
<proteinExistence type="inferred from homology"/>
<evidence type="ECO:0000256" key="2">
    <source>
        <dbReference type="ARBA" id="ARBA00073387"/>
    </source>
</evidence>
<dbReference type="Proteomes" id="UP001276659">
    <property type="component" value="Unassembled WGS sequence"/>
</dbReference>
<reference evidence="5" key="1">
    <citation type="submission" date="2022-11" db="EMBL/GenBank/DDBJ databases">
        <title>Chromosomal genome sequence assembly and mating type (MAT) locus characterization of the leprose asexual lichenized fungus Lepraria neglecta (Nyl.) Erichsen.</title>
        <authorList>
            <person name="Allen J.L."/>
            <person name="Pfeffer B."/>
        </authorList>
    </citation>
    <scope>NUCLEOTIDE SEQUENCE</scope>
    <source>
        <strain evidence="5">Allen 5258</strain>
    </source>
</reference>
<dbReference type="Gene3D" id="3.90.640.10">
    <property type="entry name" value="Actin, Chain A, domain 4"/>
    <property type="match status" value="1"/>
</dbReference>
<keyword evidence="6" id="KW-1185">Reference proteome</keyword>
<protein>
    <recommendedName>
        <fullName evidence="2">Centractin</fullName>
    </recommendedName>
    <alternativeName>
        <fullName evidence="3">Actin-like protein</fullName>
    </alternativeName>
    <alternativeName>
        <fullName evidence="4">Actin-related protein 1</fullName>
    </alternativeName>
</protein>
<dbReference type="InterPro" id="IPR043129">
    <property type="entry name" value="ATPase_NBD"/>
</dbReference>
<dbReference type="InterPro" id="IPR004001">
    <property type="entry name" value="Actin_CS"/>
</dbReference>
<evidence type="ECO:0000313" key="6">
    <source>
        <dbReference type="Proteomes" id="UP001276659"/>
    </source>
</evidence>
<name>A0AAE0DQM2_9LECA</name>
<dbReference type="FunFam" id="3.30.420.40:FF:000058">
    <property type="entry name" value="Putative actin-related protein 5"/>
    <property type="match status" value="1"/>
</dbReference>
<evidence type="ECO:0000313" key="5">
    <source>
        <dbReference type="EMBL" id="KAK3176370.1"/>
    </source>
</evidence>
<accession>A0AAE0DQM2</accession>
<dbReference type="Pfam" id="PF00022">
    <property type="entry name" value="Actin"/>
    <property type="match status" value="1"/>
</dbReference>
<dbReference type="SMART" id="SM00268">
    <property type="entry name" value="ACTIN"/>
    <property type="match status" value="1"/>
</dbReference>
<dbReference type="InterPro" id="IPR004000">
    <property type="entry name" value="Actin"/>
</dbReference>
<dbReference type="SUPFAM" id="SSF53067">
    <property type="entry name" value="Actin-like ATPase domain"/>
    <property type="match status" value="2"/>
</dbReference>
<dbReference type="EMBL" id="JASNWA010000004">
    <property type="protein sequence ID" value="KAK3176370.1"/>
    <property type="molecule type" value="Genomic_DNA"/>
</dbReference>
<evidence type="ECO:0000256" key="1">
    <source>
        <dbReference type="ARBA" id="ARBA00038483"/>
    </source>
</evidence>
<comment type="caution">
    <text evidence="5">The sequence shown here is derived from an EMBL/GenBank/DDBJ whole genome shotgun (WGS) entry which is preliminary data.</text>
</comment>